<keyword evidence="7" id="KW-0812">Transmembrane</keyword>
<evidence type="ECO:0000313" key="8">
    <source>
        <dbReference type="EMBL" id="TVY41237.1"/>
    </source>
</evidence>
<gene>
    <name evidence="8" type="primary">fmp52</name>
    <name evidence="8" type="ORF">LSUB1_G002981</name>
</gene>
<evidence type="ECO:0000313" key="9">
    <source>
        <dbReference type="Proteomes" id="UP000462212"/>
    </source>
</evidence>
<keyword evidence="9" id="KW-1185">Reference proteome</keyword>
<evidence type="ECO:0000256" key="1">
    <source>
        <dbReference type="ARBA" id="ARBA00004450"/>
    </source>
</evidence>
<dbReference type="Pfam" id="PF08732">
    <property type="entry name" value="HIM1"/>
    <property type="match status" value="1"/>
</dbReference>
<accession>A0A8H8RSZ3</accession>
<name>A0A8H8RSZ3_9HELO</name>
<keyword evidence="7" id="KW-1133">Transmembrane helix</keyword>
<protein>
    <submittedName>
        <fullName evidence="8">Protein fmp52, mitochondrial</fullName>
    </submittedName>
</protein>
<evidence type="ECO:0000256" key="6">
    <source>
        <dbReference type="ARBA" id="ARBA00023136"/>
    </source>
</evidence>
<dbReference type="InterPro" id="IPR014843">
    <property type="entry name" value="Him1/Fmp52"/>
</dbReference>
<dbReference type="Proteomes" id="UP000462212">
    <property type="component" value="Unassembled WGS sequence"/>
</dbReference>
<evidence type="ECO:0000256" key="5">
    <source>
        <dbReference type="ARBA" id="ARBA00023128"/>
    </source>
</evidence>
<comment type="subcellular location">
    <subcellularLocation>
        <location evidence="1">Mitochondrion outer membrane</location>
        <topology evidence="1">Peripheral membrane protein</topology>
    </subcellularLocation>
</comment>
<proteinExistence type="inferred from homology"/>
<evidence type="ECO:0000256" key="7">
    <source>
        <dbReference type="SAM" id="Phobius"/>
    </source>
</evidence>
<dbReference type="PANTHER" id="PTHR14097:SF7">
    <property type="entry name" value="OXIDOREDUCTASE HTATIP2"/>
    <property type="match status" value="1"/>
</dbReference>
<dbReference type="GO" id="GO:0005741">
    <property type="term" value="C:mitochondrial outer membrane"/>
    <property type="evidence" value="ECO:0007669"/>
    <property type="project" value="UniProtKB-SubCell"/>
</dbReference>
<feature type="transmembrane region" description="Helical" evidence="7">
    <location>
        <begin position="124"/>
        <end position="146"/>
    </location>
</feature>
<dbReference type="InterPro" id="IPR036291">
    <property type="entry name" value="NAD(P)-bd_dom_sf"/>
</dbReference>
<comment type="similarity">
    <text evidence="2">Belongs to the FMP52 family.</text>
</comment>
<dbReference type="EMBL" id="QGMJ01000145">
    <property type="protein sequence ID" value="TVY41237.1"/>
    <property type="molecule type" value="Genomic_DNA"/>
</dbReference>
<evidence type="ECO:0000256" key="3">
    <source>
        <dbReference type="ARBA" id="ARBA00022787"/>
    </source>
</evidence>
<dbReference type="AlphaFoldDB" id="A0A8H8RSZ3"/>
<keyword evidence="5" id="KW-0496">Mitochondrion</keyword>
<reference evidence="8 9" key="1">
    <citation type="submission" date="2018-05" db="EMBL/GenBank/DDBJ databases">
        <title>Genome sequencing and assembly of the regulated plant pathogen Lachnellula willkommii and related sister species for the development of diagnostic species identification markers.</title>
        <authorList>
            <person name="Giroux E."/>
            <person name="Bilodeau G."/>
        </authorList>
    </citation>
    <scope>NUCLEOTIDE SEQUENCE [LARGE SCALE GENOMIC DNA]</scope>
    <source>
        <strain evidence="8 9">CBS 197.66</strain>
    </source>
</reference>
<sequence length="350" mass="37634">MQASASHKGQAGSVHPKFFSQNEEIMFELKVINDDVYVRTICTIMLASAPKDLSQYTGRAGGIEESYEKPVANLFLFTVFKALSLHLFTFSYIITPPVFTPPFFTTITASSTSNNSVSIMTSTAIVGSTGLVGSHILSTLLALPSITNVYSLSRRAPTATDPKLHALTDADNAQWSSKLTSISPPPPILFSALGTTKAAAGSFENQRKIDYDLNLALATAAKSAGVKVYVLISGTGANIKSAFPYVKMKAELEEAVKELGFEHTILVRPGLITGDRQESRPAEFAVRKIAGCMSLLGKWAVDFWAQDKDVIAKAAVNAGLKALEGGESVPKVWVLGQSDIVRLGRTEWKA</sequence>
<comment type="caution">
    <text evidence="8">The sequence shown here is derived from an EMBL/GenBank/DDBJ whole genome shotgun (WGS) entry which is preliminary data.</text>
</comment>
<dbReference type="OrthoDB" id="430436at2759"/>
<dbReference type="FunFam" id="3.40.50.720:FF:000366">
    <property type="entry name" value="Protein FMP52, mitochondrial"/>
    <property type="match status" value="1"/>
</dbReference>
<keyword evidence="4" id="KW-0809">Transit peptide</keyword>
<dbReference type="PANTHER" id="PTHR14097">
    <property type="entry name" value="OXIDOREDUCTASE HTATIP2"/>
    <property type="match status" value="1"/>
</dbReference>
<dbReference type="SUPFAM" id="SSF51735">
    <property type="entry name" value="NAD(P)-binding Rossmann-fold domains"/>
    <property type="match status" value="1"/>
</dbReference>
<evidence type="ECO:0000256" key="4">
    <source>
        <dbReference type="ARBA" id="ARBA00022946"/>
    </source>
</evidence>
<keyword evidence="3" id="KW-1000">Mitochondrion outer membrane</keyword>
<keyword evidence="6 7" id="KW-0472">Membrane</keyword>
<dbReference type="Gene3D" id="3.40.50.720">
    <property type="entry name" value="NAD(P)-binding Rossmann-like Domain"/>
    <property type="match status" value="1"/>
</dbReference>
<evidence type="ECO:0000256" key="2">
    <source>
        <dbReference type="ARBA" id="ARBA00006617"/>
    </source>
</evidence>
<organism evidence="8 9">
    <name type="scientific">Lachnellula subtilissima</name>
    <dbReference type="NCBI Taxonomy" id="602034"/>
    <lineage>
        <taxon>Eukaryota</taxon>
        <taxon>Fungi</taxon>
        <taxon>Dikarya</taxon>
        <taxon>Ascomycota</taxon>
        <taxon>Pezizomycotina</taxon>
        <taxon>Leotiomycetes</taxon>
        <taxon>Helotiales</taxon>
        <taxon>Lachnaceae</taxon>
        <taxon>Lachnellula</taxon>
    </lineage>
</organism>
<dbReference type="GO" id="GO:0051170">
    <property type="term" value="P:import into nucleus"/>
    <property type="evidence" value="ECO:0007669"/>
    <property type="project" value="TreeGrafter"/>
</dbReference>